<dbReference type="PANTHER" id="PTHR30569">
    <property type="entry name" value="CYTOSINE TRANSPORTER CODB"/>
    <property type="match status" value="1"/>
</dbReference>
<gene>
    <name evidence="7" type="ORF">SAMN05878482_10997</name>
</gene>
<protein>
    <submittedName>
        <fullName evidence="7">Cytosine permease</fullName>
    </submittedName>
</protein>
<feature type="transmembrane region" description="Helical" evidence="6">
    <location>
        <begin position="99"/>
        <end position="119"/>
    </location>
</feature>
<dbReference type="RefSeq" id="WP_076371778.1">
    <property type="nucleotide sequence ID" value="NZ_FTMX01000009.1"/>
</dbReference>
<feature type="transmembrane region" description="Helical" evidence="6">
    <location>
        <begin position="21"/>
        <end position="44"/>
    </location>
</feature>
<evidence type="ECO:0000256" key="1">
    <source>
        <dbReference type="ARBA" id="ARBA00004141"/>
    </source>
</evidence>
<dbReference type="InterPro" id="IPR001248">
    <property type="entry name" value="Pur-cyt_permease"/>
</dbReference>
<dbReference type="CDD" id="cd11484">
    <property type="entry name" value="SLC-NCS1sbd_CobB-like"/>
    <property type="match status" value="1"/>
</dbReference>
<sequence length="444" mass="48170">MKEEKVTSDFAREAVPKELRRSWFSMFSVLVAIGVDLSAVILGAELANGMPVNQAILSVCVGSLILSILCTICAIVGSSTNLSTAMITKYVFGKYGAQVFSIVLGISLLGWFGVQVGFFATNAHTVLQDSFHLSINVKLLSLIGGLLMMTTAIFGYRAIEKLSVWSVPLLLGLMLFTLYLTLKNYSIPVSIPKAGGFTFGSAISLVISIFIVGATVQPDISRWAKSKKDAVIATFFGIFIGNSFMIILAILMSKAMGTDDMMKIFITLGLAIPGILVLTLAQWTTNTSNLYSSSLGFSIVFTKIPKEWLTIILGIISTILAVLGIYDQFISFLNILAIIIAPIGGIYVAEYFFVKTEFQRYDQHLEAKAVVTRSIIAWVVGMLITYLTTAQPSGLALFSLTSVSALDGVLSGFIVQAVLGKLLKQKDSFQQVTIDKKENEEFGQ</sequence>
<organism evidence="7 8">
    <name type="scientific">Peribacillus simplex</name>
    <dbReference type="NCBI Taxonomy" id="1478"/>
    <lineage>
        <taxon>Bacteria</taxon>
        <taxon>Bacillati</taxon>
        <taxon>Bacillota</taxon>
        <taxon>Bacilli</taxon>
        <taxon>Bacillales</taxon>
        <taxon>Bacillaceae</taxon>
        <taxon>Peribacillus</taxon>
    </lineage>
</organism>
<evidence type="ECO:0000256" key="4">
    <source>
        <dbReference type="ARBA" id="ARBA00022989"/>
    </source>
</evidence>
<keyword evidence="4 6" id="KW-1133">Transmembrane helix</keyword>
<feature type="transmembrane region" description="Helical" evidence="6">
    <location>
        <begin position="163"/>
        <end position="182"/>
    </location>
</feature>
<feature type="transmembrane region" description="Helical" evidence="6">
    <location>
        <begin position="264"/>
        <end position="283"/>
    </location>
</feature>
<evidence type="ECO:0000256" key="2">
    <source>
        <dbReference type="ARBA" id="ARBA00008974"/>
    </source>
</evidence>
<accession>A0A9X8RDP9</accession>
<evidence type="ECO:0000313" key="8">
    <source>
        <dbReference type="Proteomes" id="UP000185829"/>
    </source>
</evidence>
<comment type="similarity">
    <text evidence="2">Belongs to the purine-cytosine permease (2.A.39) family.</text>
</comment>
<dbReference type="GO" id="GO:0005886">
    <property type="term" value="C:plasma membrane"/>
    <property type="evidence" value="ECO:0007669"/>
    <property type="project" value="TreeGrafter"/>
</dbReference>
<keyword evidence="5 6" id="KW-0472">Membrane</keyword>
<dbReference type="Gene3D" id="1.10.4160.10">
    <property type="entry name" value="Hydantoin permease"/>
    <property type="match status" value="1"/>
</dbReference>
<proteinExistence type="inferred from homology"/>
<feature type="transmembrane region" description="Helical" evidence="6">
    <location>
        <begin position="230"/>
        <end position="252"/>
    </location>
</feature>
<keyword evidence="3 6" id="KW-0812">Transmembrane</keyword>
<dbReference type="InterPro" id="IPR030191">
    <property type="entry name" value="CodB"/>
</dbReference>
<dbReference type="AlphaFoldDB" id="A0A9X8RDP9"/>
<dbReference type="GO" id="GO:0015209">
    <property type="term" value="F:cytosine transmembrane transporter activity"/>
    <property type="evidence" value="ECO:0007669"/>
    <property type="project" value="InterPro"/>
</dbReference>
<feature type="transmembrane region" description="Helical" evidence="6">
    <location>
        <begin position="332"/>
        <end position="349"/>
    </location>
</feature>
<dbReference type="Proteomes" id="UP000185829">
    <property type="component" value="Unassembled WGS sequence"/>
</dbReference>
<feature type="transmembrane region" description="Helical" evidence="6">
    <location>
        <begin position="194"/>
        <end position="218"/>
    </location>
</feature>
<comment type="subcellular location">
    <subcellularLocation>
        <location evidence="1">Membrane</location>
        <topology evidence="1">Multi-pass membrane protein</topology>
    </subcellularLocation>
</comment>
<evidence type="ECO:0000256" key="6">
    <source>
        <dbReference type="SAM" id="Phobius"/>
    </source>
</evidence>
<evidence type="ECO:0000256" key="3">
    <source>
        <dbReference type="ARBA" id="ARBA00022692"/>
    </source>
</evidence>
<feature type="transmembrane region" description="Helical" evidence="6">
    <location>
        <begin position="395"/>
        <end position="419"/>
    </location>
</feature>
<dbReference type="EMBL" id="FTMX01000009">
    <property type="protein sequence ID" value="SIS02060.1"/>
    <property type="molecule type" value="Genomic_DNA"/>
</dbReference>
<dbReference type="Pfam" id="PF02133">
    <property type="entry name" value="Transp_cyt_pur"/>
    <property type="match status" value="1"/>
</dbReference>
<name>A0A9X8RDP9_9BACI</name>
<comment type="caution">
    <text evidence="7">The sequence shown here is derived from an EMBL/GenBank/DDBJ whole genome shotgun (WGS) entry which is preliminary data.</text>
</comment>
<evidence type="ECO:0000313" key="7">
    <source>
        <dbReference type="EMBL" id="SIS02060.1"/>
    </source>
</evidence>
<dbReference type="PANTHER" id="PTHR30569:SF0">
    <property type="entry name" value="CYTOSINE PERMEASE"/>
    <property type="match status" value="1"/>
</dbReference>
<feature type="transmembrane region" description="Helical" evidence="6">
    <location>
        <begin position="139"/>
        <end position="156"/>
    </location>
</feature>
<feature type="transmembrane region" description="Helical" evidence="6">
    <location>
        <begin position="370"/>
        <end position="389"/>
    </location>
</feature>
<reference evidence="7 8" key="1">
    <citation type="submission" date="2017-01" db="EMBL/GenBank/DDBJ databases">
        <authorList>
            <person name="Varghese N."/>
            <person name="Submissions S."/>
        </authorList>
    </citation>
    <scope>NUCLEOTIDE SEQUENCE [LARGE SCALE GENOMIC DNA]</scope>
    <source>
        <strain evidence="7 8">RUG2-6</strain>
    </source>
</reference>
<feature type="transmembrane region" description="Helical" evidence="6">
    <location>
        <begin position="56"/>
        <end position="78"/>
    </location>
</feature>
<feature type="transmembrane region" description="Helical" evidence="6">
    <location>
        <begin position="308"/>
        <end position="326"/>
    </location>
</feature>
<evidence type="ECO:0000256" key="5">
    <source>
        <dbReference type="ARBA" id="ARBA00023136"/>
    </source>
</evidence>